<dbReference type="GO" id="GO:0005524">
    <property type="term" value="F:ATP binding"/>
    <property type="evidence" value="ECO:0007669"/>
    <property type="project" value="InterPro"/>
</dbReference>
<gene>
    <name evidence="2" type="ORF">Ahy_B08g092107</name>
</gene>
<evidence type="ECO:0000313" key="2">
    <source>
        <dbReference type="EMBL" id="RYQ96371.1"/>
    </source>
</evidence>
<dbReference type="Proteomes" id="UP000289738">
    <property type="component" value="Chromosome B08"/>
</dbReference>
<feature type="domain" description="Protein kinase" evidence="1">
    <location>
        <begin position="6"/>
        <end position="267"/>
    </location>
</feature>
<accession>A0A444Y347</accession>
<dbReference type="SMART" id="SM00220">
    <property type="entry name" value="S_TKc"/>
    <property type="match status" value="1"/>
</dbReference>
<dbReference type="PANTHER" id="PTHR48011:SF51">
    <property type="entry name" value="PROTEIN KINASE SUPERFAMILY PROTEIN"/>
    <property type="match status" value="1"/>
</dbReference>
<dbReference type="PANTHER" id="PTHR48011">
    <property type="entry name" value="CCR4-NOT TRANSCRIPTIONAL COMPLEX SUBUNIT CAF120-RELATED"/>
    <property type="match status" value="1"/>
</dbReference>
<sequence length="267" mass="30579">MSSLQWKKLKVLETGFYGTVYLAIVVDTQTPYQSFIAVKRSIFRLAFSLKKEEQIFKSLCEGESSGCEEIIRCFGIETTVEHRPYFYNLLLEYTPHDSLDDLIHKKLLLGTDVSVNAHVIVKGLSHIHRKGIVHCDLKLENIILFPSLDKESTKYQLKIADFGLSKTKEEEADVEVWKSKPRETSPRGRLSVYARMIVKGLSHIHRKGIVYCDLMPENILLFPSLDKESANYQLKIADFGLSKTKEEKVDVEVWKSKPRGTPSYLPP</sequence>
<protein>
    <recommendedName>
        <fullName evidence="1">Protein kinase domain-containing protein</fullName>
    </recommendedName>
</protein>
<dbReference type="InterPro" id="IPR011009">
    <property type="entry name" value="Kinase-like_dom_sf"/>
</dbReference>
<dbReference type="PROSITE" id="PS50011">
    <property type="entry name" value="PROTEIN_KINASE_DOM"/>
    <property type="match status" value="1"/>
</dbReference>
<dbReference type="AlphaFoldDB" id="A0A444Y347"/>
<dbReference type="Pfam" id="PF00069">
    <property type="entry name" value="Pkinase"/>
    <property type="match status" value="2"/>
</dbReference>
<dbReference type="InterPro" id="IPR052751">
    <property type="entry name" value="Plant_MAPKKK"/>
</dbReference>
<comment type="caution">
    <text evidence="2">The sequence shown here is derived from an EMBL/GenBank/DDBJ whole genome shotgun (WGS) entry which is preliminary data.</text>
</comment>
<dbReference type="GO" id="GO:0007165">
    <property type="term" value="P:signal transduction"/>
    <property type="evidence" value="ECO:0007669"/>
    <property type="project" value="TreeGrafter"/>
</dbReference>
<dbReference type="InterPro" id="IPR008271">
    <property type="entry name" value="Ser/Thr_kinase_AS"/>
</dbReference>
<dbReference type="EMBL" id="SDMP01000018">
    <property type="protein sequence ID" value="RYQ96371.1"/>
    <property type="molecule type" value="Genomic_DNA"/>
</dbReference>
<keyword evidence="3" id="KW-1185">Reference proteome</keyword>
<dbReference type="SUPFAM" id="SSF56112">
    <property type="entry name" value="Protein kinase-like (PK-like)"/>
    <property type="match status" value="2"/>
</dbReference>
<organism evidence="2 3">
    <name type="scientific">Arachis hypogaea</name>
    <name type="common">Peanut</name>
    <dbReference type="NCBI Taxonomy" id="3818"/>
    <lineage>
        <taxon>Eukaryota</taxon>
        <taxon>Viridiplantae</taxon>
        <taxon>Streptophyta</taxon>
        <taxon>Embryophyta</taxon>
        <taxon>Tracheophyta</taxon>
        <taxon>Spermatophyta</taxon>
        <taxon>Magnoliopsida</taxon>
        <taxon>eudicotyledons</taxon>
        <taxon>Gunneridae</taxon>
        <taxon>Pentapetalae</taxon>
        <taxon>rosids</taxon>
        <taxon>fabids</taxon>
        <taxon>Fabales</taxon>
        <taxon>Fabaceae</taxon>
        <taxon>Papilionoideae</taxon>
        <taxon>50 kb inversion clade</taxon>
        <taxon>dalbergioids sensu lato</taxon>
        <taxon>Dalbergieae</taxon>
        <taxon>Pterocarpus clade</taxon>
        <taxon>Arachis</taxon>
    </lineage>
</organism>
<reference evidence="2 3" key="1">
    <citation type="submission" date="2019-01" db="EMBL/GenBank/DDBJ databases">
        <title>Sequencing of cultivated peanut Arachis hypogaea provides insights into genome evolution and oil improvement.</title>
        <authorList>
            <person name="Chen X."/>
        </authorList>
    </citation>
    <scope>NUCLEOTIDE SEQUENCE [LARGE SCALE GENOMIC DNA]</scope>
    <source>
        <strain evidence="3">cv. Fuhuasheng</strain>
        <tissue evidence="2">Leaves</tissue>
    </source>
</reference>
<dbReference type="PROSITE" id="PS00108">
    <property type="entry name" value="PROTEIN_KINASE_ST"/>
    <property type="match status" value="1"/>
</dbReference>
<evidence type="ECO:0000259" key="1">
    <source>
        <dbReference type="PROSITE" id="PS50011"/>
    </source>
</evidence>
<evidence type="ECO:0000313" key="3">
    <source>
        <dbReference type="Proteomes" id="UP000289738"/>
    </source>
</evidence>
<dbReference type="InterPro" id="IPR000719">
    <property type="entry name" value="Prot_kinase_dom"/>
</dbReference>
<dbReference type="GO" id="GO:0004672">
    <property type="term" value="F:protein kinase activity"/>
    <property type="evidence" value="ECO:0007669"/>
    <property type="project" value="InterPro"/>
</dbReference>
<proteinExistence type="predicted"/>
<dbReference type="Gene3D" id="1.10.510.10">
    <property type="entry name" value="Transferase(Phosphotransferase) domain 1"/>
    <property type="match status" value="2"/>
</dbReference>
<name>A0A444Y347_ARAHY</name>